<dbReference type="OrthoDB" id="116883at2759"/>
<dbReference type="Gramene" id="PSAT_LOCUS28614_t1">
    <property type="protein sequence ID" value="CAL5210067.1"/>
    <property type="gene ID" value="PSAT_LOCUS28614"/>
</dbReference>
<dbReference type="AlphaFoldDB" id="A0A9D4WG46"/>
<dbReference type="Proteomes" id="UP001058974">
    <property type="component" value="Chromosome 6"/>
</dbReference>
<evidence type="ECO:0000256" key="2">
    <source>
        <dbReference type="ARBA" id="ARBA00022448"/>
    </source>
</evidence>
<dbReference type="InterPro" id="IPR036497">
    <property type="entry name" value="GLTP_sf"/>
</dbReference>
<name>A0A9D4WG46_PEA</name>
<keyword evidence="6" id="KW-1185">Reference proteome</keyword>
<accession>A0A9D4WG46</accession>
<comment type="caution">
    <text evidence="5">The sequence shown here is derived from an EMBL/GenBank/DDBJ whole genome shotgun (WGS) entry which is preliminary data.</text>
</comment>
<organism evidence="5 6">
    <name type="scientific">Pisum sativum</name>
    <name type="common">Garden pea</name>
    <name type="synonym">Lathyrus oleraceus</name>
    <dbReference type="NCBI Taxonomy" id="3888"/>
    <lineage>
        <taxon>Eukaryota</taxon>
        <taxon>Viridiplantae</taxon>
        <taxon>Streptophyta</taxon>
        <taxon>Embryophyta</taxon>
        <taxon>Tracheophyta</taxon>
        <taxon>Spermatophyta</taxon>
        <taxon>Magnoliopsida</taxon>
        <taxon>eudicotyledons</taxon>
        <taxon>Gunneridae</taxon>
        <taxon>Pentapetalae</taxon>
        <taxon>rosids</taxon>
        <taxon>fabids</taxon>
        <taxon>Fabales</taxon>
        <taxon>Fabaceae</taxon>
        <taxon>Papilionoideae</taxon>
        <taxon>50 kb inversion clade</taxon>
        <taxon>NPAAA clade</taxon>
        <taxon>Hologalegina</taxon>
        <taxon>IRL clade</taxon>
        <taxon>Fabeae</taxon>
        <taxon>Lathyrus</taxon>
    </lineage>
</organism>
<protein>
    <recommendedName>
        <fullName evidence="4">Glycolipid transfer protein domain-containing protein</fullName>
    </recommendedName>
</protein>
<dbReference type="EMBL" id="JAMSHJ010000006">
    <property type="protein sequence ID" value="KAI5401531.1"/>
    <property type="molecule type" value="Genomic_DNA"/>
</dbReference>
<gene>
    <name evidence="5" type="ORF">KIW84_066127</name>
</gene>
<dbReference type="GO" id="GO:1902388">
    <property type="term" value="F:ceramide 1-phosphate transfer activity"/>
    <property type="evidence" value="ECO:0007669"/>
    <property type="project" value="TreeGrafter"/>
</dbReference>
<dbReference type="PANTHER" id="PTHR10219:SF28">
    <property type="entry name" value="ACD11 HOMOLOG PROTEIN"/>
    <property type="match status" value="1"/>
</dbReference>
<keyword evidence="3" id="KW-0445">Lipid transport</keyword>
<keyword evidence="2" id="KW-0813">Transport</keyword>
<evidence type="ECO:0000313" key="5">
    <source>
        <dbReference type="EMBL" id="KAI5401531.1"/>
    </source>
</evidence>
<dbReference type="Gramene" id="Psat06G0612700-T1">
    <property type="protein sequence ID" value="KAI5401531.1"/>
    <property type="gene ID" value="KIW84_066127"/>
</dbReference>
<evidence type="ECO:0000256" key="3">
    <source>
        <dbReference type="ARBA" id="ARBA00023055"/>
    </source>
</evidence>
<dbReference type="Gramene" id="Psat6g228920.1">
    <property type="protein sequence ID" value="Psat6g228920.1.cds"/>
    <property type="gene ID" value="Psat6g228920"/>
</dbReference>
<dbReference type="SUPFAM" id="SSF110004">
    <property type="entry name" value="Glycolipid transfer protein, GLTP"/>
    <property type="match status" value="1"/>
</dbReference>
<dbReference type="InterPro" id="IPR014830">
    <property type="entry name" value="Glycolipid_transfer_prot_dom"/>
</dbReference>
<dbReference type="GO" id="GO:0016020">
    <property type="term" value="C:membrane"/>
    <property type="evidence" value="ECO:0007669"/>
    <property type="project" value="TreeGrafter"/>
</dbReference>
<evidence type="ECO:0000256" key="1">
    <source>
        <dbReference type="ARBA" id="ARBA00007148"/>
    </source>
</evidence>
<evidence type="ECO:0000313" key="6">
    <source>
        <dbReference type="Proteomes" id="UP001058974"/>
    </source>
</evidence>
<sequence>MVSCESVMEHSDSAIASPLSAIADAFEDLLEKVKDFKKGSSDHIRLDNFCEIASLVTVLFRCLGLAFKFAEMEYVSKLHGLVEASKKYEMLQDIIDHDVANDTVKTSGSYSRNLRRVRQGIDLVRAIFEQLLSTSDTSLKGVASTAYGEVCAPFHSWTVRTAVYAGMYTLPTRDQLFLKLNETEQTAEKKMRRYISATIPVIEYIDKLYLSRNIVLDW</sequence>
<dbReference type="GO" id="GO:1902387">
    <property type="term" value="F:ceramide 1-phosphate binding"/>
    <property type="evidence" value="ECO:0007669"/>
    <property type="project" value="TreeGrafter"/>
</dbReference>
<feature type="domain" description="Glycolipid transfer protein" evidence="4">
    <location>
        <begin position="44"/>
        <end position="182"/>
    </location>
</feature>
<proteinExistence type="inferred from homology"/>
<reference evidence="5 6" key="1">
    <citation type="journal article" date="2022" name="Nat. Genet.">
        <title>Improved pea reference genome and pan-genome highlight genomic features and evolutionary characteristics.</title>
        <authorList>
            <person name="Yang T."/>
            <person name="Liu R."/>
            <person name="Luo Y."/>
            <person name="Hu S."/>
            <person name="Wang D."/>
            <person name="Wang C."/>
            <person name="Pandey M.K."/>
            <person name="Ge S."/>
            <person name="Xu Q."/>
            <person name="Li N."/>
            <person name="Li G."/>
            <person name="Huang Y."/>
            <person name="Saxena R.K."/>
            <person name="Ji Y."/>
            <person name="Li M."/>
            <person name="Yan X."/>
            <person name="He Y."/>
            <person name="Liu Y."/>
            <person name="Wang X."/>
            <person name="Xiang C."/>
            <person name="Varshney R.K."/>
            <person name="Ding H."/>
            <person name="Gao S."/>
            <person name="Zong X."/>
        </authorList>
    </citation>
    <scope>NUCLEOTIDE SEQUENCE [LARGE SCALE GENOMIC DNA]</scope>
    <source>
        <strain evidence="5 6">cv. Zhongwan 6</strain>
    </source>
</reference>
<dbReference type="Pfam" id="PF08718">
    <property type="entry name" value="GLTP"/>
    <property type="match status" value="1"/>
</dbReference>
<dbReference type="GO" id="GO:0005829">
    <property type="term" value="C:cytosol"/>
    <property type="evidence" value="ECO:0007669"/>
    <property type="project" value="TreeGrafter"/>
</dbReference>
<dbReference type="FunFam" id="1.10.3520.10:FF:000005">
    <property type="entry name" value="Accelerated cell death 11"/>
    <property type="match status" value="1"/>
</dbReference>
<comment type="similarity">
    <text evidence="1">Belongs to the GLTP family.</text>
</comment>
<dbReference type="Gene3D" id="1.10.3520.10">
    <property type="entry name" value="Glycolipid transfer protein"/>
    <property type="match status" value="1"/>
</dbReference>
<evidence type="ECO:0000259" key="4">
    <source>
        <dbReference type="Pfam" id="PF08718"/>
    </source>
</evidence>
<dbReference type="PANTHER" id="PTHR10219">
    <property type="entry name" value="GLYCOLIPID TRANSFER PROTEIN-RELATED"/>
    <property type="match status" value="1"/>
</dbReference>